<dbReference type="AlphaFoldDB" id="A0A2T0B0T5"/>
<dbReference type="PANTHER" id="PTHR30032">
    <property type="entry name" value="N-ACETYLMURAMOYL-L-ALANINE AMIDASE-RELATED"/>
    <property type="match status" value="1"/>
</dbReference>
<proteinExistence type="predicted"/>
<dbReference type="Pfam" id="PF04122">
    <property type="entry name" value="CW_binding_2"/>
    <property type="match status" value="3"/>
</dbReference>
<dbReference type="EC" id="3.5.1.28" evidence="1"/>
<protein>
    <submittedName>
        <fullName evidence="1">N-acetylmuramoyl-L-alanine amidase LytC</fullName>
        <ecNumber evidence="1">3.5.1.28</ecNumber>
    </submittedName>
</protein>
<dbReference type="OrthoDB" id="1875486at2"/>
<evidence type="ECO:0000313" key="2">
    <source>
        <dbReference type="Proteomes" id="UP000239706"/>
    </source>
</evidence>
<dbReference type="InterPro" id="IPR007253">
    <property type="entry name" value="Cell_wall-bd_2"/>
</dbReference>
<evidence type="ECO:0000313" key="1">
    <source>
        <dbReference type="EMBL" id="PRR77220.1"/>
    </source>
</evidence>
<dbReference type="GO" id="GO:0008745">
    <property type="term" value="F:N-acetylmuramoyl-L-alanine amidase activity"/>
    <property type="evidence" value="ECO:0007669"/>
    <property type="project" value="UniProtKB-EC"/>
</dbReference>
<keyword evidence="1" id="KW-0378">Hydrolase</keyword>
<comment type="caution">
    <text evidence="1">The sequence shown here is derived from an EMBL/GenBank/DDBJ whole genome shotgun (WGS) entry which is preliminary data.</text>
</comment>
<dbReference type="RefSeq" id="WP_106064435.1">
    <property type="nucleotide sequence ID" value="NZ_PVXO01000066.1"/>
</dbReference>
<keyword evidence="2" id="KW-1185">Reference proteome</keyword>
<organism evidence="1 2">
    <name type="scientific">Clostridium liquoris</name>
    <dbReference type="NCBI Taxonomy" id="1289519"/>
    <lineage>
        <taxon>Bacteria</taxon>
        <taxon>Bacillati</taxon>
        <taxon>Bacillota</taxon>
        <taxon>Clostridia</taxon>
        <taxon>Eubacteriales</taxon>
        <taxon>Clostridiaceae</taxon>
        <taxon>Clostridium</taxon>
    </lineage>
</organism>
<gene>
    <name evidence="1" type="primary">lytC_7</name>
    <name evidence="1" type="ORF">CLLI_23900</name>
</gene>
<name>A0A2T0B0T5_9CLOT</name>
<dbReference type="EMBL" id="PVXO01000066">
    <property type="protein sequence ID" value="PRR77220.1"/>
    <property type="molecule type" value="Genomic_DNA"/>
</dbReference>
<accession>A0A2T0B0T5</accession>
<dbReference type="InterPro" id="IPR051922">
    <property type="entry name" value="Bact_Sporulation_Assoc"/>
</dbReference>
<dbReference type="Proteomes" id="UP000239706">
    <property type="component" value="Unassembled WGS sequence"/>
</dbReference>
<dbReference type="Gene3D" id="3.40.50.12090">
    <property type="match status" value="2"/>
</dbReference>
<reference evidence="1 2" key="1">
    <citation type="submission" date="2018-03" db="EMBL/GenBank/DDBJ databases">
        <title>Genome sequence of Clostridium liquoris DSM 100320.</title>
        <authorList>
            <person name="Poehlein A."/>
            <person name="Daniel R."/>
        </authorList>
    </citation>
    <scope>NUCLEOTIDE SEQUENCE [LARGE SCALE GENOMIC DNA]</scope>
    <source>
        <strain evidence="1 2">DSM 100320</strain>
    </source>
</reference>
<sequence>MKKIKSIVASATLAAIVTTTSIVSVSAKVNNRLGGHTRYGTAVAIANELYSGTVDNIVLASGKAPYDALAASLFAKNMNAPILLADSNKEACKETFEYIQKHLSKSGTIYILGGEASVNKDMESELKKLGYKTERVAGKDRFETNSKIIDKLTIPKGTPVFIVSDTGFADALSVSNISAIKGYPLIMTSKDKLSADLKAQLNKIQPSKVYVISSENLISNNIINEIKAINANLKDTDILRIAGKNRYDTNLLIDKAFNLQSKDAVIASGKGSGDALTGSVLATKLNAPIVLTDGKDFAKQRAYLNSTGYINQYILGLEGSVSKSIEDSLNAPVADQKDGQEFLGKLMNAEQIKSLETKSNSTITLTSNGLPAEMQNGFNQLTSTIGNTITLDVSGKVQSISDTNIKEELNTSVKLGGIMGKKPISFPMYLDVDMSDTVNPSYKVIYGLPKEYTDMASSMDPSLSMLKGKEYMVLDMASMNNLDSSEDMPKVDYTKMTDFVEKNKARIDKLGLKYALQYNPNVNIVTKLGNKKTVDGRDATCYQVTLNNETLSSLISYTGNNALNFIEQKEIIDFVKDYMEVCINAMESPTKDKAEYQKEFAELLANMPSNTLGFNKFMDAFSSMEFLGKDGIKINYYLDDKGRTIYEDGVMDINLDLSKMQKLFTVDNPNLPEETKKQMNKDMASLKGSVGMNVKFSTSLTKLNDSSINVTLPSLTESNSIDYVKFLNSLVQSETEAENKAK</sequence>
<dbReference type="PANTHER" id="PTHR30032:SF8">
    <property type="entry name" value="GERMINATION-SPECIFIC N-ACETYLMURAMOYL-L-ALANINE AMIDASE"/>
    <property type="match status" value="1"/>
</dbReference>